<organism evidence="1 2">
    <name type="scientific">Candidatus Nealsonbacteria bacterium CG09_land_8_20_14_0_10_42_14</name>
    <dbReference type="NCBI Taxonomy" id="1974707"/>
    <lineage>
        <taxon>Bacteria</taxon>
        <taxon>Candidatus Nealsoniibacteriota</taxon>
    </lineage>
</organism>
<evidence type="ECO:0000313" key="1">
    <source>
        <dbReference type="EMBL" id="PIS17169.1"/>
    </source>
</evidence>
<reference evidence="2" key="1">
    <citation type="submission" date="2017-09" db="EMBL/GenBank/DDBJ databases">
        <title>Depth-based differentiation of microbial function through sediment-hosted aquifers and enrichment of novel symbionts in the deep terrestrial subsurface.</title>
        <authorList>
            <person name="Probst A.J."/>
            <person name="Ladd B."/>
            <person name="Jarett J.K."/>
            <person name="Geller-Mcgrath D.E."/>
            <person name="Sieber C.M.K."/>
            <person name="Emerson J.B."/>
            <person name="Anantharaman K."/>
            <person name="Thomas B.C."/>
            <person name="Malmstrom R."/>
            <person name="Stieglmeier M."/>
            <person name="Klingl A."/>
            <person name="Woyke T."/>
            <person name="Ryan C.M."/>
            <person name="Banfield J.F."/>
        </authorList>
    </citation>
    <scope>NUCLEOTIDE SEQUENCE [LARGE SCALE GENOMIC DNA]</scope>
</reference>
<name>A0A2H0WZ18_9BACT</name>
<proteinExistence type="predicted"/>
<dbReference type="Proteomes" id="UP000229675">
    <property type="component" value="Unassembled WGS sequence"/>
</dbReference>
<protein>
    <submittedName>
        <fullName evidence="1">Uncharacterized protein</fullName>
    </submittedName>
</protein>
<dbReference type="AlphaFoldDB" id="A0A2H0WZ18"/>
<sequence length="90" mass="10523">MTIKESKNLKQDKVPRTSEYYGDEGIIDPDFCLLESFNRVDDRLDLFFKNKSQARISAKNVEGGKELDVIEQRLENFIGKSYREIIEAEF</sequence>
<evidence type="ECO:0000313" key="2">
    <source>
        <dbReference type="Proteomes" id="UP000229675"/>
    </source>
</evidence>
<accession>A0A2H0WZ18</accession>
<comment type="caution">
    <text evidence="1">The sequence shown here is derived from an EMBL/GenBank/DDBJ whole genome shotgun (WGS) entry which is preliminary data.</text>
</comment>
<dbReference type="EMBL" id="PEZD01000045">
    <property type="protein sequence ID" value="PIS17169.1"/>
    <property type="molecule type" value="Genomic_DNA"/>
</dbReference>
<gene>
    <name evidence="1" type="ORF">COT59_02115</name>
</gene>